<evidence type="ECO:0000313" key="1">
    <source>
        <dbReference type="EMBL" id="MDP9825273.1"/>
    </source>
</evidence>
<proteinExistence type="predicted"/>
<keyword evidence="2" id="KW-1185">Reference proteome</keyword>
<evidence type="ECO:0008006" key="3">
    <source>
        <dbReference type="Google" id="ProtNLM"/>
    </source>
</evidence>
<reference evidence="1 2" key="1">
    <citation type="submission" date="2023-07" db="EMBL/GenBank/DDBJ databases">
        <title>Sequencing the genomes of 1000 actinobacteria strains.</title>
        <authorList>
            <person name="Klenk H.-P."/>
        </authorList>
    </citation>
    <scope>NUCLEOTIDE SEQUENCE [LARGE SCALE GENOMIC DNA]</scope>
    <source>
        <strain evidence="1 2">DSM 44388</strain>
    </source>
</reference>
<dbReference type="InterPro" id="IPR036444">
    <property type="entry name" value="PLipase_A2_dom_sf"/>
</dbReference>
<comment type="caution">
    <text evidence="1">The sequence shown here is derived from an EMBL/GenBank/DDBJ whole genome shotgun (WGS) entry which is preliminary data.</text>
</comment>
<organism evidence="1 2">
    <name type="scientific">Kineosporia succinea</name>
    <dbReference type="NCBI Taxonomy" id="84632"/>
    <lineage>
        <taxon>Bacteria</taxon>
        <taxon>Bacillati</taxon>
        <taxon>Actinomycetota</taxon>
        <taxon>Actinomycetes</taxon>
        <taxon>Kineosporiales</taxon>
        <taxon>Kineosporiaceae</taxon>
        <taxon>Kineosporia</taxon>
    </lineage>
</organism>
<evidence type="ECO:0000313" key="2">
    <source>
        <dbReference type="Proteomes" id="UP001235712"/>
    </source>
</evidence>
<dbReference type="SUPFAM" id="SSF48619">
    <property type="entry name" value="Phospholipase A2, PLA2"/>
    <property type="match status" value="1"/>
</dbReference>
<sequence length="175" mass="18089">MSTRILAVLAGVLVVFAIGGWGRTVDVVGPGQAGAANAVRTWGSPDGPLPVDLVTHAGGCSSPIGGSPYGFTPACVRHDVGYDLLRYADDRGQPLGAWARRAVDAEFARQTLEGCDGVGCRAMARVYSGAVAFNSWRQGYGVPRHESPLQLFGPVLAGIAVTGGLLTRGRAAVAR</sequence>
<dbReference type="Proteomes" id="UP001235712">
    <property type="component" value="Unassembled WGS sequence"/>
</dbReference>
<dbReference type="Gene3D" id="1.20.90.10">
    <property type="entry name" value="Phospholipase A2 domain"/>
    <property type="match status" value="1"/>
</dbReference>
<accession>A0ABT9NXX0</accession>
<dbReference type="RefSeq" id="WP_307238891.1">
    <property type="nucleotide sequence ID" value="NZ_JAUSQZ010000001.1"/>
</dbReference>
<gene>
    <name evidence="1" type="ORF">J2S57_001022</name>
</gene>
<name>A0ABT9NXX0_9ACTN</name>
<dbReference type="EMBL" id="JAUSQZ010000001">
    <property type="protein sequence ID" value="MDP9825273.1"/>
    <property type="molecule type" value="Genomic_DNA"/>
</dbReference>
<protein>
    <recommendedName>
        <fullName evidence="3">Phospholipase A2-like protein</fullName>
    </recommendedName>
</protein>